<name>A0A6V7V064_MELEN</name>
<dbReference type="AlphaFoldDB" id="A0A6V7V064"/>
<organism evidence="1 2">
    <name type="scientific">Meloidogyne enterolobii</name>
    <name type="common">Root-knot nematode worm</name>
    <name type="synonym">Meloidogyne mayaguensis</name>
    <dbReference type="NCBI Taxonomy" id="390850"/>
    <lineage>
        <taxon>Eukaryota</taxon>
        <taxon>Metazoa</taxon>
        <taxon>Ecdysozoa</taxon>
        <taxon>Nematoda</taxon>
        <taxon>Chromadorea</taxon>
        <taxon>Rhabditida</taxon>
        <taxon>Tylenchina</taxon>
        <taxon>Tylenchomorpha</taxon>
        <taxon>Tylenchoidea</taxon>
        <taxon>Meloidogynidae</taxon>
        <taxon>Meloidogyninae</taxon>
        <taxon>Meloidogyne</taxon>
    </lineage>
</organism>
<accession>A0A6V7V064</accession>
<gene>
    <name evidence="1" type="ORF">MENT_LOCUS18858</name>
</gene>
<comment type="caution">
    <text evidence="1">The sequence shown here is derived from an EMBL/GenBank/DDBJ whole genome shotgun (WGS) entry which is preliminary data.</text>
</comment>
<evidence type="ECO:0000313" key="1">
    <source>
        <dbReference type="EMBL" id="CAD2167561.1"/>
    </source>
</evidence>
<sequence>MNIIYILLSDSFSITLSFVGRQKFEIFTKVRKICLNKYDNFSLFPLGTDTGMLVAVGRGQ</sequence>
<reference evidence="1 2" key="1">
    <citation type="submission" date="2020-08" db="EMBL/GenBank/DDBJ databases">
        <authorList>
            <person name="Koutsovoulos G."/>
            <person name="Danchin GJ E."/>
        </authorList>
    </citation>
    <scope>NUCLEOTIDE SEQUENCE [LARGE SCALE GENOMIC DNA]</scope>
</reference>
<dbReference type="Proteomes" id="UP000580250">
    <property type="component" value="Unassembled WGS sequence"/>
</dbReference>
<proteinExistence type="predicted"/>
<dbReference type="EMBL" id="CAJEWN010000129">
    <property type="protein sequence ID" value="CAD2167561.1"/>
    <property type="molecule type" value="Genomic_DNA"/>
</dbReference>
<protein>
    <submittedName>
        <fullName evidence="1">Uncharacterized protein</fullName>
    </submittedName>
</protein>
<evidence type="ECO:0000313" key="2">
    <source>
        <dbReference type="Proteomes" id="UP000580250"/>
    </source>
</evidence>